<dbReference type="InterPro" id="IPR026961">
    <property type="entry name" value="PGG_dom"/>
</dbReference>
<accession>A0AAE0DW51</accession>
<name>A0AAE0DW51_9ROSI</name>
<evidence type="ECO:0000313" key="2">
    <source>
        <dbReference type="EMBL" id="KAK3189492.1"/>
    </source>
</evidence>
<protein>
    <recommendedName>
        <fullName evidence="1">PGG domain-containing protein</fullName>
    </recommendedName>
</protein>
<dbReference type="Pfam" id="PF13962">
    <property type="entry name" value="PGG"/>
    <property type="match status" value="1"/>
</dbReference>
<evidence type="ECO:0000313" key="3">
    <source>
        <dbReference type="Proteomes" id="UP001281410"/>
    </source>
</evidence>
<gene>
    <name evidence="2" type="ORF">Dsin_029053</name>
</gene>
<proteinExistence type="predicted"/>
<keyword evidence="3" id="KW-1185">Reference proteome</keyword>
<dbReference type="AlphaFoldDB" id="A0AAE0DW51"/>
<dbReference type="EMBL" id="JANJYJ010000009">
    <property type="protein sequence ID" value="KAK3189492.1"/>
    <property type="molecule type" value="Genomic_DNA"/>
</dbReference>
<dbReference type="Proteomes" id="UP001281410">
    <property type="component" value="Unassembled WGS sequence"/>
</dbReference>
<evidence type="ECO:0000259" key="1">
    <source>
        <dbReference type="Pfam" id="PF13962"/>
    </source>
</evidence>
<organism evidence="2 3">
    <name type="scientific">Dipteronia sinensis</name>
    <dbReference type="NCBI Taxonomy" id="43782"/>
    <lineage>
        <taxon>Eukaryota</taxon>
        <taxon>Viridiplantae</taxon>
        <taxon>Streptophyta</taxon>
        <taxon>Embryophyta</taxon>
        <taxon>Tracheophyta</taxon>
        <taxon>Spermatophyta</taxon>
        <taxon>Magnoliopsida</taxon>
        <taxon>eudicotyledons</taxon>
        <taxon>Gunneridae</taxon>
        <taxon>Pentapetalae</taxon>
        <taxon>rosids</taxon>
        <taxon>malvids</taxon>
        <taxon>Sapindales</taxon>
        <taxon>Sapindaceae</taxon>
        <taxon>Hippocastanoideae</taxon>
        <taxon>Acereae</taxon>
        <taxon>Dipteronia</taxon>
    </lineage>
</organism>
<sequence>MNIYLHQEILALSEDTNVEPYTLDVILVLGKKYEECLSQIKGAKESHLVAYAHIATVTFAAAFTLPGGYKSEEEPAKMTRDPPT</sequence>
<comment type="caution">
    <text evidence="2">The sequence shown here is derived from an EMBL/GenBank/DDBJ whole genome shotgun (WGS) entry which is preliminary data.</text>
</comment>
<feature type="domain" description="PGG" evidence="1">
    <location>
        <begin position="40"/>
        <end position="74"/>
    </location>
</feature>
<reference evidence="2" key="1">
    <citation type="journal article" date="2023" name="Plant J.">
        <title>Genome sequences and population genomics provide insights into the demographic history, inbreeding, and mutation load of two 'living fossil' tree species of Dipteronia.</title>
        <authorList>
            <person name="Feng Y."/>
            <person name="Comes H.P."/>
            <person name="Chen J."/>
            <person name="Zhu S."/>
            <person name="Lu R."/>
            <person name="Zhang X."/>
            <person name="Li P."/>
            <person name="Qiu J."/>
            <person name="Olsen K.M."/>
            <person name="Qiu Y."/>
        </authorList>
    </citation>
    <scope>NUCLEOTIDE SEQUENCE</scope>
    <source>
        <strain evidence="2">NBL</strain>
    </source>
</reference>